<dbReference type="InterPro" id="IPR006913">
    <property type="entry name" value="CENP-V/GFA"/>
</dbReference>
<evidence type="ECO:0000256" key="1">
    <source>
        <dbReference type="ARBA" id="ARBA00005495"/>
    </source>
</evidence>
<protein>
    <recommendedName>
        <fullName evidence="4">CENP-V/GFA domain-containing protein</fullName>
    </recommendedName>
</protein>
<evidence type="ECO:0000256" key="2">
    <source>
        <dbReference type="ARBA" id="ARBA00022723"/>
    </source>
</evidence>
<dbReference type="EMBL" id="KZ613948">
    <property type="protein sequence ID" value="PMD38090.1"/>
    <property type="molecule type" value="Genomic_DNA"/>
</dbReference>
<gene>
    <name evidence="5" type="ORF">L207DRAFT_376138</name>
</gene>
<feature type="non-terminal residue" evidence="5">
    <location>
        <position position="1"/>
    </location>
</feature>
<keyword evidence="2" id="KW-0479">Metal-binding</keyword>
<dbReference type="InterPro" id="IPR052355">
    <property type="entry name" value="CENP-V-like"/>
</dbReference>
<evidence type="ECO:0000259" key="4">
    <source>
        <dbReference type="PROSITE" id="PS51891"/>
    </source>
</evidence>
<dbReference type="PANTHER" id="PTHR28620">
    <property type="entry name" value="CENTROMERE PROTEIN V"/>
    <property type="match status" value="1"/>
</dbReference>
<dbReference type="Proteomes" id="UP000235786">
    <property type="component" value="Unassembled WGS sequence"/>
</dbReference>
<sequence>PTRRLYNGSCHCGFQTYQIYLTLPPPIISPKPPLKETPRFRKCNCTTCHKMSFFHVRLPDSVNDFRLLSPLDPQKELSDYRCASGETHWYFCPKCGVRCFTFMGEGEVREVESEGKVVKFWAPKEPWVEGTEYGSYLSVNAATLEAQQEGLDLREWHEKGWITYLEWLGEKPNDHGEDRMGAPHVGGMY</sequence>
<keyword evidence="3" id="KW-0862">Zinc</keyword>
<evidence type="ECO:0000313" key="5">
    <source>
        <dbReference type="EMBL" id="PMD38090.1"/>
    </source>
</evidence>
<evidence type="ECO:0000256" key="3">
    <source>
        <dbReference type="ARBA" id="ARBA00022833"/>
    </source>
</evidence>
<name>A0A2J6RHV2_HYAVF</name>
<reference evidence="5 6" key="1">
    <citation type="submission" date="2016-04" db="EMBL/GenBank/DDBJ databases">
        <title>A degradative enzymes factory behind the ericoid mycorrhizal symbiosis.</title>
        <authorList>
            <consortium name="DOE Joint Genome Institute"/>
            <person name="Martino E."/>
            <person name="Morin E."/>
            <person name="Grelet G."/>
            <person name="Kuo A."/>
            <person name="Kohler A."/>
            <person name="Daghino S."/>
            <person name="Barry K."/>
            <person name="Choi C."/>
            <person name="Cichocki N."/>
            <person name="Clum A."/>
            <person name="Copeland A."/>
            <person name="Hainaut M."/>
            <person name="Haridas S."/>
            <person name="Labutti K."/>
            <person name="Lindquist E."/>
            <person name="Lipzen A."/>
            <person name="Khouja H.-R."/>
            <person name="Murat C."/>
            <person name="Ohm R."/>
            <person name="Olson A."/>
            <person name="Spatafora J."/>
            <person name="Veneault-Fourrey C."/>
            <person name="Henrissat B."/>
            <person name="Grigoriev I."/>
            <person name="Martin F."/>
            <person name="Perotto S."/>
        </authorList>
    </citation>
    <scope>NUCLEOTIDE SEQUENCE [LARGE SCALE GENOMIC DNA]</scope>
    <source>
        <strain evidence="5 6">F</strain>
    </source>
</reference>
<evidence type="ECO:0000313" key="6">
    <source>
        <dbReference type="Proteomes" id="UP000235786"/>
    </source>
</evidence>
<comment type="similarity">
    <text evidence="1">Belongs to the Gfa family.</text>
</comment>
<feature type="domain" description="CENP-V/GFA" evidence="4">
    <location>
        <begin position="6"/>
        <end position="128"/>
    </location>
</feature>
<dbReference type="SUPFAM" id="SSF51316">
    <property type="entry name" value="Mss4-like"/>
    <property type="match status" value="1"/>
</dbReference>
<feature type="non-terminal residue" evidence="5">
    <location>
        <position position="189"/>
    </location>
</feature>
<keyword evidence="6" id="KW-1185">Reference proteome</keyword>
<dbReference type="OrthoDB" id="3930719at2759"/>
<dbReference type="GO" id="GO:0016846">
    <property type="term" value="F:carbon-sulfur lyase activity"/>
    <property type="evidence" value="ECO:0007669"/>
    <property type="project" value="InterPro"/>
</dbReference>
<dbReference type="PROSITE" id="PS51891">
    <property type="entry name" value="CENP_V_GFA"/>
    <property type="match status" value="1"/>
</dbReference>
<organism evidence="5 6">
    <name type="scientific">Hyaloscypha variabilis (strain UAMH 11265 / GT02V1 / F)</name>
    <name type="common">Meliniomyces variabilis</name>
    <dbReference type="NCBI Taxonomy" id="1149755"/>
    <lineage>
        <taxon>Eukaryota</taxon>
        <taxon>Fungi</taxon>
        <taxon>Dikarya</taxon>
        <taxon>Ascomycota</taxon>
        <taxon>Pezizomycotina</taxon>
        <taxon>Leotiomycetes</taxon>
        <taxon>Helotiales</taxon>
        <taxon>Hyaloscyphaceae</taxon>
        <taxon>Hyaloscypha</taxon>
        <taxon>Hyaloscypha variabilis</taxon>
    </lineage>
</organism>
<accession>A0A2J6RHV2</accession>
<dbReference type="PANTHER" id="PTHR28620:SF1">
    <property type="entry name" value="CENP-V_GFA DOMAIN-CONTAINING PROTEIN"/>
    <property type="match status" value="1"/>
</dbReference>
<dbReference type="AlphaFoldDB" id="A0A2J6RHV2"/>
<dbReference type="InterPro" id="IPR011057">
    <property type="entry name" value="Mss4-like_sf"/>
</dbReference>
<proteinExistence type="inferred from homology"/>
<dbReference type="Gene3D" id="2.170.150.70">
    <property type="match status" value="1"/>
</dbReference>
<dbReference type="GO" id="GO:0046872">
    <property type="term" value="F:metal ion binding"/>
    <property type="evidence" value="ECO:0007669"/>
    <property type="project" value="UniProtKB-KW"/>
</dbReference>